<comment type="caution">
    <text evidence="1">The sequence shown here is derived from an EMBL/GenBank/DDBJ whole genome shotgun (WGS) entry which is preliminary data.</text>
</comment>
<organism evidence="1 2">
    <name type="scientific">Pleurodeles waltl</name>
    <name type="common">Iberian ribbed newt</name>
    <dbReference type="NCBI Taxonomy" id="8319"/>
    <lineage>
        <taxon>Eukaryota</taxon>
        <taxon>Metazoa</taxon>
        <taxon>Chordata</taxon>
        <taxon>Craniata</taxon>
        <taxon>Vertebrata</taxon>
        <taxon>Euteleostomi</taxon>
        <taxon>Amphibia</taxon>
        <taxon>Batrachia</taxon>
        <taxon>Caudata</taxon>
        <taxon>Salamandroidea</taxon>
        <taxon>Salamandridae</taxon>
        <taxon>Pleurodelinae</taxon>
        <taxon>Pleurodeles</taxon>
    </lineage>
</organism>
<proteinExistence type="predicted"/>
<name>A0AAV7MAH3_PLEWA</name>
<dbReference type="EMBL" id="JANPWB010000014">
    <property type="protein sequence ID" value="KAJ1097130.1"/>
    <property type="molecule type" value="Genomic_DNA"/>
</dbReference>
<protein>
    <submittedName>
        <fullName evidence="1">Uncharacterized protein</fullName>
    </submittedName>
</protein>
<keyword evidence="2" id="KW-1185">Reference proteome</keyword>
<evidence type="ECO:0000313" key="1">
    <source>
        <dbReference type="EMBL" id="KAJ1097130.1"/>
    </source>
</evidence>
<evidence type="ECO:0000313" key="2">
    <source>
        <dbReference type="Proteomes" id="UP001066276"/>
    </source>
</evidence>
<gene>
    <name evidence="1" type="ORF">NDU88_002257</name>
</gene>
<sequence length="123" mass="13679">MRERLQAFTAILTDPGCGDEHAYTTAMTPAAACRNGRPTGHTPSARRLSLPASSRRRMACCTFSSTDIRSKVDGFWGFSTGYREKENRKIQKHAPEVFSPRCIGVPLRLLKRATERTGASLMF</sequence>
<reference evidence="1" key="1">
    <citation type="journal article" date="2022" name="bioRxiv">
        <title>Sequencing and chromosome-scale assembly of the giantPleurodeles waltlgenome.</title>
        <authorList>
            <person name="Brown T."/>
            <person name="Elewa A."/>
            <person name="Iarovenko S."/>
            <person name="Subramanian E."/>
            <person name="Araus A.J."/>
            <person name="Petzold A."/>
            <person name="Susuki M."/>
            <person name="Suzuki K.-i.T."/>
            <person name="Hayashi T."/>
            <person name="Toyoda A."/>
            <person name="Oliveira C."/>
            <person name="Osipova E."/>
            <person name="Leigh N.D."/>
            <person name="Simon A."/>
            <person name="Yun M.H."/>
        </authorList>
    </citation>
    <scope>NUCLEOTIDE SEQUENCE</scope>
    <source>
        <strain evidence="1">20211129_DDA</strain>
        <tissue evidence="1">Liver</tissue>
    </source>
</reference>
<accession>A0AAV7MAH3</accession>
<dbReference type="Proteomes" id="UP001066276">
    <property type="component" value="Chromosome 10"/>
</dbReference>
<dbReference type="AlphaFoldDB" id="A0AAV7MAH3"/>